<evidence type="ECO:0000256" key="3">
    <source>
        <dbReference type="ARBA" id="ARBA00022741"/>
    </source>
</evidence>
<dbReference type="InterPro" id="IPR003136">
    <property type="entry name" value="Cytidylate_kin"/>
</dbReference>
<comment type="catalytic activity">
    <reaction evidence="6 8">
        <text>dCMP + ATP = dCDP + ADP</text>
        <dbReference type="Rhea" id="RHEA:25094"/>
        <dbReference type="ChEBI" id="CHEBI:30616"/>
        <dbReference type="ChEBI" id="CHEBI:57566"/>
        <dbReference type="ChEBI" id="CHEBI:58593"/>
        <dbReference type="ChEBI" id="CHEBI:456216"/>
        <dbReference type="EC" id="2.7.4.25"/>
    </reaction>
</comment>
<dbReference type="InterPro" id="IPR011994">
    <property type="entry name" value="Cytidylate_kinase_dom"/>
</dbReference>
<dbReference type="EC" id="2.7.4.25" evidence="8"/>
<dbReference type="NCBIfam" id="TIGR00017">
    <property type="entry name" value="cmk"/>
    <property type="match status" value="1"/>
</dbReference>
<dbReference type="GO" id="GO:0006220">
    <property type="term" value="P:pyrimidine nucleotide metabolic process"/>
    <property type="evidence" value="ECO:0007669"/>
    <property type="project" value="UniProtKB-UniRule"/>
</dbReference>
<protein>
    <recommendedName>
        <fullName evidence="8">Cytidylate kinase</fullName>
        <shortName evidence="8">CK</shortName>
        <ecNumber evidence="8">2.7.4.25</ecNumber>
    </recommendedName>
    <alternativeName>
        <fullName evidence="8">Cytidine monophosphate kinase</fullName>
        <shortName evidence="8">CMP kinase</shortName>
    </alternativeName>
</protein>
<comment type="subcellular location">
    <subcellularLocation>
        <location evidence="8">Cytoplasm</location>
    </subcellularLocation>
</comment>
<organism evidence="10">
    <name type="scientific">uncultured bacterium URE4</name>
    <dbReference type="NCBI Taxonomy" id="581112"/>
    <lineage>
        <taxon>Bacteria</taxon>
        <taxon>environmental samples</taxon>
    </lineage>
</organism>
<evidence type="ECO:0000256" key="1">
    <source>
        <dbReference type="ARBA" id="ARBA00009427"/>
    </source>
</evidence>
<comment type="similarity">
    <text evidence="1 8">Belongs to the cytidylate kinase family. Type 1 subfamily.</text>
</comment>
<evidence type="ECO:0000256" key="5">
    <source>
        <dbReference type="ARBA" id="ARBA00022840"/>
    </source>
</evidence>
<sequence length="238" mass="26659">MNVPDIIIAVDGFSATGKSTFAKMVAKEFGFLYLDSGAMYRGVTLFCMENRMIAEDGAIDEAALKAVIEGLDLHFRNDEGKTCLYLGERCIETEIRTLAVSSHVSPVSAIPFVRNYVDKRLRAFSEGGRVIMDGRDIGTTVFPNAELKVFMVADAEVRAQRRYDEMVEKGDTPVFEDIVKNLAERDYIDSNRETSPLRQPEDAYVMDNTHMTLHEELVWCLGVIQGKFGILEAPALSW</sequence>
<accession>C0JZX5</accession>
<dbReference type="CDD" id="cd02020">
    <property type="entry name" value="CMPK"/>
    <property type="match status" value="1"/>
</dbReference>
<evidence type="ECO:0000256" key="7">
    <source>
        <dbReference type="ARBA" id="ARBA00048478"/>
    </source>
</evidence>
<dbReference type="HAMAP" id="MF_00238">
    <property type="entry name" value="Cytidyl_kinase_type1"/>
    <property type="match status" value="1"/>
</dbReference>
<name>C0JZX5_9BACT</name>
<dbReference type="Gene3D" id="3.40.50.300">
    <property type="entry name" value="P-loop containing nucleotide triphosphate hydrolases"/>
    <property type="match status" value="1"/>
</dbReference>
<dbReference type="SUPFAM" id="SSF52540">
    <property type="entry name" value="P-loop containing nucleoside triphosphate hydrolases"/>
    <property type="match status" value="1"/>
</dbReference>
<evidence type="ECO:0000313" key="10">
    <source>
        <dbReference type="EMBL" id="ACM91005.1"/>
    </source>
</evidence>
<gene>
    <name evidence="8" type="primary">cmk</name>
</gene>
<keyword evidence="3 8" id="KW-0547">Nucleotide-binding</keyword>
<feature type="binding site" evidence="8">
    <location>
        <begin position="12"/>
        <end position="20"/>
    </location>
    <ligand>
        <name>ATP</name>
        <dbReference type="ChEBI" id="CHEBI:30616"/>
    </ligand>
</feature>
<comment type="catalytic activity">
    <reaction evidence="7 8">
        <text>CMP + ATP = CDP + ADP</text>
        <dbReference type="Rhea" id="RHEA:11600"/>
        <dbReference type="ChEBI" id="CHEBI:30616"/>
        <dbReference type="ChEBI" id="CHEBI:58069"/>
        <dbReference type="ChEBI" id="CHEBI:60377"/>
        <dbReference type="ChEBI" id="CHEBI:456216"/>
        <dbReference type="EC" id="2.7.4.25"/>
    </reaction>
</comment>
<keyword evidence="2 8" id="KW-0808">Transferase</keyword>
<evidence type="ECO:0000256" key="8">
    <source>
        <dbReference type="HAMAP-Rule" id="MF_00238"/>
    </source>
</evidence>
<dbReference type="GO" id="GO:0005737">
    <property type="term" value="C:cytoplasm"/>
    <property type="evidence" value="ECO:0007669"/>
    <property type="project" value="UniProtKB-SubCell"/>
</dbReference>
<evidence type="ECO:0000256" key="4">
    <source>
        <dbReference type="ARBA" id="ARBA00022777"/>
    </source>
</evidence>
<keyword evidence="4 8" id="KW-0418">Kinase</keyword>
<dbReference type="GO" id="GO:0005524">
    <property type="term" value="F:ATP binding"/>
    <property type="evidence" value="ECO:0007669"/>
    <property type="project" value="UniProtKB-UniRule"/>
</dbReference>
<evidence type="ECO:0000259" key="9">
    <source>
        <dbReference type="Pfam" id="PF02224"/>
    </source>
</evidence>
<dbReference type="Pfam" id="PF02224">
    <property type="entry name" value="Cytidylate_kin"/>
    <property type="match status" value="1"/>
</dbReference>
<evidence type="ECO:0000256" key="6">
    <source>
        <dbReference type="ARBA" id="ARBA00047615"/>
    </source>
</evidence>
<dbReference type="InterPro" id="IPR027417">
    <property type="entry name" value="P-loop_NTPase"/>
</dbReference>
<evidence type="ECO:0000256" key="2">
    <source>
        <dbReference type="ARBA" id="ARBA00022679"/>
    </source>
</evidence>
<proteinExistence type="inferred from homology"/>
<reference evidence="10" key="1">
    <citation type="submission" date="2008-11" db="EMBL/GenBank/DDBJ databases">
        <title>Isolation and characterization of a fructose-1,6-bisphosphatase in Bacteroides sp. from a rumen metagenomic library.</title>
        <authorList>
            <person name="Wang J."/>
            <person name="Liu K."/>
            <person name="Zhao S."/>
            <person name="Bu D."/>
            <person name="Li D."/>
            <person name="Yu P."/>
            <person name="Wei H."/>
            <person name="Zhou L."/>
        </authorList>
    </citation>
    <scope>NUCLEOTIDE SEQUENCE</scope>
</reference>
<dbReference type="EMBL" id="FJ529691">
    <property type="protein sequence ID" value="ACM91005.1"/>
    <property type="molecule type" value="Genomic_DNA"/>
</dbReference>
<dbReference type="AlphaFoldDB" id="C0JZX5"/>
<keyword evidence="5 8" id="KW-0067">ATP-binding</keyword>
<feature type="domain" description="Cytidylate kinase" evidence="9">
    <location>
        <begin position="8"/>
        <end position="215"/>
    </location>
</feature>
<keyword evidence="8" id="KW-0963">Cytoplasm</keyword>
<dbReference type="GO" id="GO:0036430">
    <property type="term" value="F:CMP kinase activity"/>
    <property type="evidence" value="ECO:0007669"/>
    <property type="project" value="RHEA"/>
</dbReference>
<dbReference type="GO" id="GO:0036431">
    <property type="term" value="F:dCMP kinase activity"/>
    <property type="evidence" value="ECO:0007669"/>
    <property type="project" value="InterPro"/>
</dbReference>